<dbReference type="EMBL" id="CAMXCT010000548">
    <property type="protein sequence ID" value="CAI3980264.1"/>
    <property type="molecule type" value="Genomic_DNA"/>
</dbReference>
<feature type="compositionally biased region" description="Basic and acidic residues" evidence="1">
    <location>
        <begin position="1717"/>
        <end position="1741"/>
    </location>
</feature>
<reference evidence="4 5" key="2">
    <citation type="submission" date="2024-05" db="EMBL/GenBank/DDBJ databases">
        <authorList>
            <person name="Chen Y."/>
            <person name="Shah S."/>
            <person name="Dougan E. K."/>
            <person name="Thang M."/>
            <person name="Chan C."/>
        </authorList>
    </citation>
    <scope>NUCLEOTIDE SEQUENCE [LARGE SCALE GENOMIC DNA]</scope>
</reference>
<dbReference type="InterPro" id="IPR036397">
    <property type="entry name" value="RNaseH_sf"/>
</dbReference>
<dbReference type="InterPro" id="IPR012337">
    <property type="entry name" value="RNaseH-like_sf"/>
</dbReference>
<reference evidence="3" key="1">
    <citation type="submission" date="2022-10" db="EMBL/GenBank/DDBJ databases">
        <authorList>
            <person name="Chen Y."/>
            <person name="Dougan E. K."/>
            <person name="Chan C."/>
            <person name="Rhodes N."/>
            <person name="Thang M."/>
        </authorList>
    </citation>
    <scope>NUCLEOTIDE SEQUENCE</scope>
</reference>
<feature type="compositionally biased region" description="Polar residues" evidence="1">
    <location>
        <begin position="2552"/>
        <end position="2564"/>
    </location>
</feature>
<feature type="compositionally biased region" description="Acidic residues" evidence="1">
    <location>
        <begin position="1706"/>
        <end position="1716"/>
    </location>
</feature>
<dbReference type="InterPro" id="IPR001584">
    <property type="entry name" value="Integrase_cat-core"/>
</dbReference>
<feature type="region of interest" description="Disordered" evidence="1">
    <location>
        <begin position="1695"/>
        <end position="1806"/>
    </location>
</feature>
<feature type="domain" description="Integrase catalytic" evidence="2">
    <location>
        <begin position="1376"/>
        <end position="1546"/>
    </location>
</feature>
<feature type="compositionally biased region" description="Basic and acidic residues" evidence="1">
    <location>
        <begin position="1880"/>
        <end position="1891"/>
    </location>
</feature>
<gene>
    <name evidence="3" type="ORF">C1SCF055_LOCUS8153</name>
</gene>
<evidence type="ECO:0000313" key="5">
    <source>
        <dbReference type="Proteomes" id="UP001152797"/>
    </source>
</evidence>
<dbReference type="PROSITE" id="PS50994">
    <property type="entry name" value="INTEGRASE"/>
    <property type="match status" value="1"/>
</dbReference>
<feature type="compositionally biased region" description="Basic and acidic residues" evidence="1">
    <location>
        <begin position="1784"/>
        <end position="1799"/>
    </location>
</feature>
<dbReference type="GO" id="GO:0003676">
    <property type="term" value="F:nucleic acid binding"/>
    <property type="evidence" value="ECO:0007669"/>
    <property type="project" value="InterPro"/>
</dbReference>
<organism evidence="3">
    <name type="scientific">Cladocopium goreaui</name>
    <dbReference type="NCBI Taxonomy" id="2562237"/>
    <lineage>
        <taxon>Eukaryota</taxon>
        <taxon>Sar</taxon>
        <taxon>Alveolata</taxon>
        <taxon>Dinophyceae</taxon>
        <taxon>Suessiales</taxon>
        <taxon>Symbiodiniaceae</taxon>
        <taxon>Cladocopium</taxon>
    </lineage>
</organism>
<dbReference type="EMBL" id="CAMXCT020000548">
    <property type="protein sequence ID" value="CAL1133639.1"/>
    <property type="molecule type" value="Genomic_DNA"/>
</dbReference>
<dbReference type="Pfam" id="PF07727">
    <property type="entry name" value="RVT_2"/>
    <property type="match status" value="1"/>
</dbReference>
<feature type="compositionally biased region" description="Polar residues" evidence="1">
    <location>
        <begin position="1829"/>
        <end position="1838"/>
    </location>
</feature>
<comment type="caution">
    <text evidence="3">The sequence shown here is derived from an EMBL/GenBank/DDBJ whole genome shotgun (WGS) entry which is preliminary data.</text>
</comment>
<evidence type="ECO:0000259" key="2">
    <source>
        <dbReference type="PROSITE" id="PS50994"/>
    </source>
</evidence>
<feature type="compositionally biased region" description="Basic residues" evidence="1">
    <location>
        <begin position="223"/>
        <end position="235"/>
    </location>
</feature>
<dbReference type="SUPFAM" id="SSF53098">
    <property type="entry name" value="Ribonuclease H-like"/>
    <property type="match status" value="1"/>
</dbReference>
<evidence type="ECO:0000313" key="3">
    <source>
        <dbReference type="EMBL" id="CAI3980264.1"/>
    </source>
</evidence>
<dbReference type="OrthoDB" id="432073at2759"/>
<evidence type="ECO:0000256" key="1">
    <source>
        <dbReference type="SAM" id="MobiDB-lite"/>
    </source>
</evidence>
<evidence type="ECO:0000313" key="4">
    <source>
        <dbReference type="EMBL" id="CAL4767576.1"/>
    </source>
</evidence>
<dbReference type="InterPro" id="IPR013103">
    <property type="entry name" value="RVT_2"/>
</dbReference>
<dbReference type="EMBL" id="CAMXCT030000548">
    <property type="protein sequence ID" value="CAL4767576.1"/>
    <property type="molecule type" value="Genomic_DNA"/>
</dbReference>
<feature type="compositionally biased region" description="Basic residues" evidence="1">
    <location>
        <begin position="316"/>
        <end position="329"/>
    </location>
</feature>
<feature type="compositionally biased region" description="Acidic residues" evidence="1">
    <location>
        <begin position="1742"/>
        <end position="1751"/>
    </location>
</feature>
<proteinExistence type="predicted"/>
<dbReference type="GO" id="GO:0015074">
    <property type="term" value="P:DNA integration"/>
    <property type="evidence" value="ECO:0007669"/>
    <property type="project" value="InterPro"/>
</dbReference>
<sequence>MARADTSKFQLYRDDEITVDRDGIPHYTGVMPHLMKEYKQRVLFAFAGLEGDGDTEEKERADPEKKQKRFAKRLIDALHGEAWTACQELLKEPEKLRVVKGYELVFAALTTIEKETIIRKTEAFERFFDQSYRKKGQPIDSYLRDKKQAWRELRDLDESSNMSEDLQAYFLLRGCNLSRDDRRAILLANRSSYNGAGIEQALRISFHDLHEKERFRSYEDRSPKKKGSGKGKKSFHANDDEIHEAYAAMDKMRKSYRDQRKKLKDMQKSRGFFRGEFTVEERAKAIEQEKSRSRCGACGRLGHWAGDSICPNKSSKPAKSKGKGKKGKKSGSANVVSDKPFPSFFTLTQGDVEERVAAPRPSTTGPTTPWEEVSSIGGGYNHTEEIVIGGVPYRPASSCPSADEMDAFRASGIKVHPVALAAEERVMPDLSTKRVQQLQELCIANEIAYSGLNKESLKERLTKFYAWQAVPKRGSAKDLVRMACLEDEPVELKPVPQIPKAQAPVLPKSSARARAAPVIEQMRQERQMRDLWSPQDPSMIGPSGRYTEDDMFMEGIPIYHLRCEQCQAPMVGRTNRADGGKFYGCTNFSPKGCKFAITYSEGKFMSSPLRPDLLGPGGTRSEQETAEGEVHTSHCMFLNSFVVDEPEFVHMAMPIDMEEFCNQSSASGDEVGLALIDTACTACMHSMSWRLAFSRRLPDMVKCEPLQQFKTFHFANGSSTASQIQVWKIPICLGGRPGEVHSAEVPEGNTPLLLSMSALDALDAVVFMRKKLMRLQELGVTLPLVSTRTKHLAIDVSFENLELDVTSTLSGQPMIKSQAEDLSVFWAEEANESILQEFVAFKVVAAEFSEETYKPQVGSRGVTTKDRRKSLHVARFEALQQAAVSQQVMDAQLWAALRHHYTKAEELATDGFRCSMIFEPWGGTFPVTRLASLSRGWVNSQPMDVKDGVDLLSAEGTELLWRTLDEHDPLLTLIAFDCRLWSTLTNLSQHIDWHRLRQTVGRKTLELVKAIAKHRHERGRYYLLENPAGALSWIFSGILVSLLEEAGGKFVEGDQCRFGKTDLHTGKPVKKKTGCLGNNEHILNRLAKQCNCPPGSHEQIVGASRSKEAAVYPKQLCEEILLGLEDSMTSDYVAFQQKRQEAAFPPMPAPATPSNILRRRPRVQEVKKGAWERVHGPATLELLRRILTWTVESGAVDWAVLEQEHELTQQLREQETGQTEVQLVLVSRLARRMKRPEPHAGPMEVPLRKALILMDNDEVLSSGWEEWHKLAPTQQNRTLPTRSKQVVVMLFGTDNAAAAEELEEPKEEDASSRWQRVPRELRLAIRRVHVNLGHARLPDMLRALRMSRASEAAIRACRLFRCPECPRLAEPKLPRPSKLPTVDEFGVIVGMDVIEVKDSDQVSWSLLNILDLGTTYQVMVLLDQAVRNPTSAEIAEAFTQGWSTWAGLPERGVVLDQARYFMNEFARNLEEQGCEVSLAAKASPWQIAAVERHGGTWKTIWRKLVWSQQVAGKSEVLQAIAQVNKARNSLARRSGFSPEQWVLGRSIRLPGDLLDDGEVARIGAQAAALTPTTRFHRQVQLRTAAREACIRASNSEALRRAELRRVRPSRGPLPVGSYVFYYDKHGPHNWRGIARVIGHDSSHTVWLSHRGILVAASPEHLSLADDLEVRGWMVTSRETELLDATPAVTSNTFLDIRRKDIPPPEGFEELEDEEKDQDERERRPAETRQEPLEDGVPRDEVEVPEAEESDGYEPSIAPDQPEQLQIESMAEESERAESPQSRKRREEFEEGMRRSENLRRRTLKSSKFFKAKEDERKLKKTLSLKSLTMTESVRTSENAELPHFEDDEELPPIPMQEYDPDLDSYQQAVPTAGPPPIETRTAREEAEERAAKRLRITSPSRAGSPSRNREGAMFLSAEDVSEVMLSAASRQYAMKAEFYEAEGISEEDFLFGVERNIFDTQIQQMQEHAFAASNKQVPTAAQPAKKGRKEIRLQTLSQEGSDAKEWQGWIDKKACDVLTVEESEEIRRSKPELIVPTRWVRTNKNEGVADADFKAKSRLVVQGFRDKALGRYRRDAPTASQIAESILLCVCSFYQFIMLCKDVKNGYFCGKPLDREVYLEQPRGGLPGLARRQLLRARKAIYGFAEAARLFWLALREHLISDGWKESEGVLNGILITHVDDLEGGVRPGLEEKLFQKSSQSLDFATNHRFSFTFRGREIKQSEKKDEHGNVCGGYIDVCMRNYALSMSKITVSKERRAQPEADLTEEEQRILNSGAGELGWISRQLRSDLAFDNGCVQRCKKKPKVSDLLRLKTAVEAARRGADVRMRFWDDVDLQNVVILHLADSGHANGTPEHDEIKRYRSIGGYYILIANPEVLEGKPSRANILAFNSSQTKRVCRSTLAAEASHLSESIECGDWIIVVLHEALHGSVDLRNWTDVIQQRKRIYVTDARSVFDYLHKEACSTSSDKRMAIEGALLRETVRKEGADVRWIDGQQNMANVLTKVNTDKTILNQFLRDGLFSLIQTDANRQQKLKQQLQRKARKAKEKNNECENQQFPATTAGATSPFEHKNP</sequence>
<feature type="region of interest" description="Disordered" evidence="1">
    <location>
        <begin position="1829"/>
        <end position="1910"/>
    </location>
</feature>
<dbReference type="Gene3D" id="3.30.65.10">
    <property type="entry name" value="Bacterial Topoisomerase I, domain 1"/>
    <property type="match status" value="1"/>
</dbReference>
<dbReference type="Gene3D" id="3.30.420.10">
    <property type="entry name" value="Ribonuclease H-like superfamily/Ribonuclease H"/>
    <property type="match status" value="1"/>
</dbReference>
<feature type="region of interest" description="Disordered" evidence="1">
    <location>
        <begin position="306"/>
        <end position="336"/>
    </location>
</feature>
<accession>A0A9P1BVJ0</accession>
<dbReference type="Proteomes" id="UP001152797">
    <property type="component" value="Unassembled WGS sequence"/>
</dbReference>
<feature type="region of interest" description="Disordered" evidence="1">
    <location>
        <begin position="2536"/>
        <end position="2573"/>
    </location>
</feature>
<feature type="region of interest" description="Disordered" evidence="1">
    <location>
        <begin position="215"/>
        <end position="239"/>
    </location>
</feature>
<keyword evidence="5" id="KW-1185">Reference proteome</keyword>
<name>A0A9P1BVJ0_9DINO</name>
<protein>
    <submittedName>
        <fullName evidence="4">Retrovirus-related Pol polyprotein from transposon RE1 (Retro element 1) (AtRE1)</fullName>
    </submittedName>
</protein>
<feature type="compositionally biased region" description="Polar residues" evidence="1">
    <location>
        <begin position="1897"/>
        <end position="1906"/>
    </location>
</feature>